<reference evidence="1" key="1">
    <citation type="journal article" date="2015" name="Nature">
        <title>Complex archaea that bridge the gap between prokaryotes and eukaryotes.</title>
        <authorList>
            <person name="Spang A."/>
            <person name="Saw J.H."/>
            <person name="Jorgensen S.L."/>
            <person name="Zaremba-Niedzwiedzka K."/>
            <person name="Martijn J."/>
            <person name="Lind A.E."/>
            <person name="van Eijk R."/>
            <person name="Schleper C."/>
            <person name="Guy L."/>
            <person name="Ettema T.J."/>
        </authorList>
    </citation>
    <scope>NUCLEOTIDE SEQUENCE</scope>
</reference>
<sequence>MKSLIIEYQKMLGDKHSYDKNGIGIRQLDLRLREAIGKTGDIRVARASHNIVRSMEEGEGFCRICHKDLRVVEPRINDYLVLRHPFCKAPICFDCSNNHPDAFYKVFKAGLEKVMK</sequence>
<comment type="caution">
    <text evidence="1">The sequence shown here is derived from an EMBL/GenBank/DDBJ whole genome shotgun (WGS) entry which is preliminary data.</text>
</comment>
<organism evidence="1">
    <name type="scientific">marine sediment metagenome</name>
    <dbReference type="NCBI Taxonomy" id="412755"/>
    <lineage>
        <taxon>unclassified sequences</taxon>
        <taxon>metagenomes</taxon>
        <taxon>ecological metagenomes</taxon>
    </lineage>
</organism>
<proteinExistence type="predicted"/>
<dbReference type="AlphaFoldDB" id="A0A0F9FZU8"/>
<protein>
    <submittedName>
        <fullName evidence="1">Uncharacterized protein</fullName>
    </submittedName>
</protein>
<gene>
    <name evidence="1" type="ORF">LCGC14_2181010</name>
</gene>
<evidence type="ECO:0000313" key="1">
    <source>
        <dbReference type="EMBL" id="KKL62855.1"/>
    </source>
</evidence>
<accession>A0A0F9FZU8</accession>
<dbReference type="EMBL" id="LAZR01028360">
    <property type="protein sequence ID" value="KKL62855.1"/>
    <property type="molecule type" value="Genomic_DNA"/>
</dbReference>
<name>A0A0F9FZU8_9ZZZZ</name>